<accession>A0A2T6B2F1</accession>
<dbReference type="EMBL" id="QBKN01000005">
    <property type="protein sequence ID" value="PTX50203.1"/>
    <property type="molecule type" value="Genomic_DNA"/>
</dbReference>
<gene>
    <name evidence="2" type="ORF">C8N44_10563</name>
</gene>
<comment type="caution">
    <text evidence="2">The sequence shown here is derived from an EMBL/GenBank/DDBJ whole genome shotgun (WGS) entry which is preliminary data.</text>
</comment>
<feature type="transmembrane region" description="Helical" evidence="1">
    <location>
        <begin position="78"/>
        <end position="96"/>
    </location>
</feature>
<evidence type="ECO:0000256" key="1">
    <source>
        <dbReference type="SAM" id="Phobius"/>
    </source>
</evidence>
<keyword evidence="1" id="KW-0472">Membrane</keyword>
<feature type="transmembrane region" description="Helical" evidence="1">
    <location>
        <begin position="48"/>
        <end position="72"/>
    </location>
</feature>
<proteinExistence type="predicted"/>
<keyword evidence="1" id="KW-1133">Transmembrane helix</keyword>
<evidence type="ECO:0000313" key="2">
    <source>
        <dbReference type="EMBL" id="PTX50203.1"/>
    </source>
</evidence>
<dbReference type="Proteomes" id="UP000244069">
    <property type="component" value="Unassembled WGS sequence"/>
</dbReference>
<dbReference type="AlphaFoldDB" id="A0A2T6B2F1"/>
<sequence length="125" mass="12886">MTAQIGHLFVTLSFGLVFFQLALIAGAPLGSFTQGGRDPGVLPWRSRALAALSIPVLVFCALAVLSAAGFAGGFWPRWTAWAALGVTGCSTALNLLSPSADERRVMGPLAIVMTALAAYVVVVGP</sequence>
<protein>
    <submittedName>
        <fullName evidence="2">Uncharacterized protein</fullName>
    </submittedName>
</protein>
<evidence type="ECO:0000313" key="3">
    <source>
        <dbReference type="Proteomes" id="UP000244069"/>
    </source>
</evidence>
<organism evidence="2 3">
    <name type="scientific">Allosediminivita pacifica</name>
    <dbReference type="NCBI Taxonomy" id="1267769"/>
    <lineage>
        <taxon>Bacteria</taxon>
        <taxon>Pseudomonadati</taxon>
        <taxon>Pseudomonadota</taxon>
        <taxon>Alphaproteobacteria</taxon>
        <taxon>Rhodobacterales</taxon>
        <taxon>Paracoccaceae</taxon>
        <taxon>Allosediminivita</taxon>
    </lineage>
</organism>
<name>A0A2T6B2F1_9RHOB</name>
<feature type="transmembrane region" description="Helical" evidence="1">
    <location>
        <begin position="6"/>
        <end position="27"/>
    </location>
</feature>
<keyword evidence="3" id="KW-1185">Reference proteome</keyword>
<keyword evidence="1" id="KW-0812">Transmembrane</keyword>
<feature type="transmembrane region" description="Helical" evidence="1">
    <location>
        <begin position="105"/>
        <end position="124"/>
    </location>
</feature>
<reference evidence="2 3" key="1">
    <citation type="submission" date="2018-04" db="EMBL/GenBank/DDBJ databases">
        <title>Genomic Encyclopedia of Archaeal and Bacterial Type Strains, Phase II (KMG-II): from individual species to whole genera.</title>
        <authorList>
            <person name="Goeker M."/>
        </authorList>
    </citation>
    <scope>NUCLEOTIDE SEQUENCE [LARGE SCALE GENOMIC DNA]</scope>
    <source>
        <strain evidence="2 3">DSM 29329</strain>
    </source>
</reference>
<dbReference type="RefSeq" id="WP_107975125.1">
    <property type="nucleotide sequence ID" value="NZ_BMEZ01000005.1"/>
</dbReference>
<dbReference type="OrthoDB" id="1524823at2"/>